<dbReference type="PANTHER" id="PTHR45138">
    <property type="entry name" value="REGULATORY COMPONENTS OF SENSORY TRANSDUCTION SYSTEM"/>
    <property type="match status" value="1"/>
</dbReference>
<feature type="domain" description="GGDEF" evidence="6">
    <location>
        <begin position="253"/>
        <end position="382"/>
    </location>
</feature>
<keyword evidence="5" id="KW-1133">Transmembrane helix</keyword>
<dbReference type="InterPro" id="IPR029787">
    <property type="entry name" value="Nucleotide_cyclase"/>
</dbReference>
<dbReference type="PANTHER" id="PTHR45138:SF9">
    <property type="entry name" value="DIGUANYLATE CYCLASE DGCM-RELATED"/>
    <property type="match status" value="1"/>
</dbReference>
<dbReference type="Proteomes" id="UP000037931">
    <property type="component" value="Unassembled WGS sequence"/>
</dbReference>
<dbReference type="Gene3D" id="3.30.70.270">
    <property type="match status" value="1"/>
</dbReference>
<dbReference type="InterPro" id="IPR000160">
    <property type="entry name" value="GGDEF_dom"/>
</dbReference>
<dbReference type="GO" id="GO:1902201">
    <property type="term" value="P:negative regulation of bacterial-type flagellum-dependent cell motility"/>
    <property type="evidence" value="ECO:0007669"/>
    <property type="project" value="TreeGrafter"/>
</dbReference>
<evidence type="ECO:0000259" key="6">
    <source>
        <dbReference type="PROSITE" id="PS50887"/>
    </source>
</evidence>
<feature type="transmembrane region" description="Helical" evidence="5">
    <location>
        <begin position="93"/>
        <end position="113"/>
    </location>
</feature>
<dbReference type="EC" id="2.7.7.65" evidence="3"/>
<gene>
    <name evidence="7" type="ORF">PF66_01888</name>
</gene>
<feature type="transmembrane region" description="Helical" evidence="5">
    <location>
        <begin position="6"/>
        <end position="24"/>
    </location>
</feature>
<dbReference type="InterPro" id="IPR050469">
    <property type="entry name" value="Diguanylate_Cyclase"/>
</dbReference>
<dbReference type="PATRIC" id="fig|50340.43.peg.5242"/>
<comment type="caution">
    <text evidence="7">The sequence shown here is derived from an EMBL/GenBank/DDBJ whole genome shotgun (WGS) entry which is preliminary data.</text>
</comment>
<dbReference type="AlphaFoldDB" id="A0A0N0E4R7"/>
<keyword evidence="5" id="KW-0812">Transmembrane</keyword>
<organism evidence="7 8">
    <name type="scientific">Pseudomonas asplenii</name>
    <dbReference type="NCBI Taxonomy" id="53407"/>
    <lineage>
        <taxon>Bacteria</taxon>
        <taxon>Pseudomonadati</taxon>
        <taxon>Pseudomonadota</taxon>
        <taxon>Gammaproteobacteria</taxon>
        <taxon>Pseudomonadales</taxon>
        <taxon>Pseudomonadaceae</taxon>
        <taxon>Pseudomonas</taxon>
    </lineage>
</organism>
<dbReference type="SMART" id="SM00267">
    <property type="entry name" value="GGDEF"/>
    <property type="match status" value="1"/>
</dbReference>
<dbReference type="InterPro" id="IPR043128">
    <property type="entry name" value="Rev_trsase/Diguanyl_cyclase"/>
</dbReference>
<comment type="catalytic activity">
    <reaction evidence="4">
        <text>2 GTP = 3',3'-c-di-GMP + 2 diphosphate</text>
        <dbReference type="Rhea" id="RHEA:24898"/>
        <dbReference type="ChEBI" id="CHEBI:33019"/>
        <dbReference type="ChEBI" id="CHEBI:37565"/>
        <dbReference type="ChEBI" id="CHEBI:58805"/>
        <dbReference type="EC" id="2.7.7.65"/>
    </reaction>
</comment>
<evidence type="ECO:0000256" key="3">
    <source>
        <dbReference type="ARBA" id="ARBA00012528"/>
    </source>
</evidence>
<dbReference type="STRING" id="50340.PF66_01888"/>
<dbReference type="GO" id="GO:0005886">
    <property type="term" value="C:plasma membrane"/>
    <property type="evidence" value="ECO:0007669"/>
    <property type="project" value="UniProtKB-SubCell"/>
</dbReference>
<dbReference type="EMBL" id="JSYZ01000006">
    <property type="protein sequence ID" value="KPA91604.1"/>
    <property type="molecule type" value="Genomic_DNA"/>
</dbReference>
<dbReference type="PROSITE" id="PS50887">
    <property type="entry name" value="GGDEF"/>
    <property type="match status" value="1"/>
</dbReference>
<comment type="cofactor">
    <cofactor evidence="1">
        <name>Mg(2+)</name>
        <dbReference type="ChEBI" id="CHEBI:18420"/>
    </cofactor>
</comment>
<evidence type="ECO:0000313" key="7">
    <source>
        <dbReference type="EMBL" id="KPA91604.1"/>
    </source>
</evidence>
<feature type="transmembrane region" description="Helical" evidence="5">
    <location>
        <begin position="189"/>
        <end position="211"/>
    </location>
</feature>
<keyword evidence="8" id="KW-1185">Reference proteome</keyword>
<proteinExistence type="predicted"/>
<dbReference type="Pfam" id="PF00990">
    <property type="entry name" value="GGDEF"/>
    <property type="match status" value="1"/>
</dbReference>
<feature type="transmembrane region" description="Helical" evidence="5">
    <location>
        <begin position="119"/>
        <end position="138"/>
    </location>
</feature>
<sequence>MTLHIPTLLIVSVLIFCVMGLLTLHAWSRETRERPLAYLAGTMLLASLGMVLVSLRGMGIDFVPLVLGNVVLLLSAAMNWTAMRILAGRAPSLPGMLAGAGAWLALCLVPAFMESLSMRVTAYSLLTAVYGSVTVLEFWRSQKSLEVSYLPAFFLTLLHTVFYYIRAFYDTGMGLEQALTGVGKGTSFFSFLLFEAMVYVIGIAYMTLAMVKERAELRFKAAAYSDALTGVGNRRAFMDRGARRLEACQRRGTVMALLLCDLDHFKRLNDTFGHAVGDQALIAFSRVMGRALHEKDVFGRIGGEEFACLLESDEAAAVDVAERIRREFAALTLLEPGLLSVSIGVVTTRENGYELSRLLSLADEALYGAKGKGRNRVEVAMSSAAD</sequence>
<evidence type="ECO:0000256" key="2">
    <source>
        <dbReference type="ARBA" id="ARBA00004533"/>
    </source>
</evidence>
<keyword evidence="5" id="KW-0472">Membrane</keyword>
<dbReference type="CDD" id="cd01949">
    <property type="entry name" value="GGDEF"/>
    <property type="match status" value="1"/>
</dbReference>
<dbReference type="SUPFAM" id="SSF55073">
    <property type="entry name" value="Nucleotide cyclase"/>
    <property type="match status" value="1"/>
</dbReference>
<dbReference type="RefSeq" id="WP_054058419.1">
    <property type="nucleotide sequence ID" value="NZ_JAQMZR010000024.1"/>
</dbReference>
<dbReference type="OrthoDB" id="9812260at2"/>
<evidence type="ECO:0000256" key="5">
    <source>
        <dbReference type="SAM" id="Phobius"/>
    </source>
</evidence>
<evidence type="ECO:0000256" key="1">
    <source>
        <dbReference type="ARBA" id="ARBA00001946"/>
    </source>
</evidence>
<feature type="transmembrane region" description="Helical" evidence="5">
    <location>
        <begin position="62"/>
        <end position="81"/>
    </location>
</feature>
<evidence type="ECO:0000256" key="4">
    <source>
        <dbReference type="ARBA" id="ARBA00034247"/>
    </source>
</evidence>
<accession>A0A0N0E4R7</accession>
<reference evidence="7 8" key="1">
    <citation type="journal article" date="2015" name="PLoS ONE">
        <title>Rice-Infecting Pseudomonas Genomes Are Highly Accessorized and Harbor Multiple Putative Virulence Mechanisms to Cause Sheath Brown Rot.</title>
        <authorList>
            <person name="Quibod I.L."/>
            <person name="Grande G."/>
            <person name="Oreiro E.G."/>
            <person name="Borja F.N."/>
            <person name="Dossa G.S."/>
            <person name="Mauleon R."/>
            <person name="Cruz C.V."/>
            <person name="Oliva R."/>
        </authorList>
    </citation>
    <scope>NUCLEOTIDE SEQUENCE [LARGE SCALE GENOMIC DNA]</scope>
    <source>
        <strain evidence="7 8">IRRI 6609</strain>
    </source>
</reference>
<name>A0A0N0E4R7_9PSED</name>
<protein>
    <recommendedName>
        <fullName evidence="3">diguanylate cyclase</fullName>
        <ecNumber evidence="3">2.7.7.65</ecNumber>
    </recommendedName>
</protein>
<comment type="subcellular location">
    <subcellularLocation>
        <location evidence="2">Cell inner membrane</location>
    </subcellularLocation>
</comment>
<dbReference type="NCBIfam" id="TIGR00254">
    <property type="entry name" value="GGDEF"/>
    <property type="match status" value="1"/>
</dbReference>
<dbReference type="GO" id="GO:0043709">
    <property type="term" value="P:cell adhesion involved in single-species biofilm formation"/>
    <property type="evidence" value="ECO:0007669"/>
    <property type="project" value="TreeGrafter"/>
</dbReference>
<dbReference type="FunFam" id="3.30.70.270:FF:000001">
    <property type="entry name" value="Diguanylate cyclase domain protein"/>
    <property type="match status" value="1"/>
</dbReference>
<feature type="transmembrane region" description="Helical" evidence="5">
    <location>
        <begin position="36"/>
        <end position="56"/>
    </location>
</feature>
<dbReference type="GO" id="GO:0052621">
    <property type="term" value="F:diguanylate cyclase activity"/>
    <property type="evidence" value="ECO:0007669"/>
    <property type="project" value="UniProtKB-EC"/>
</dbReference>
<feature type="transmembrane region" description="Helical" evidence="5">
    <location>
        <begin position="150"/>
        <end position="169"/>
    </location>
</feature>
<evidence type="ECO:0000313" key="8">
    <source>
        <dbReference type="Proteomes" id="UP000037931"/>
    </source>
</evidence>